<evidence type="ECO:0000256" key="4">
    <source>
        <dbReference type="ARBA" id="ARBA00022737"/>
    </source>
</evidence>
<proteinExistence type="predicted"/>
<protein>
    <recommendedName>
        <fullName evidence="6">Protein arginine N-methyltransferase domain-containing protein</fullName>
    </recommendedName>
</protein>
<sequence>MKSSTILHQRIDPLSGRSEWVIVREAEDVGGLRDSLAHTSYLDMLNDHHRNRAFEAAISNALQTHPGVVLDIGAGTGLLSMMASRALQQCLVPLSNPESDQSIIACEGFLPMYLLAKKVLHLNGLSSAIKLVHKRSEDLKVGIDMDAPADVLVTEILDSTLLGEGIIPTLQHAHKNLLKPNALVVPCRAKIFGQLVQCNELWRMRDLFHTESQLKDGLVLHPLATCQNMQHTIHVNALADSIEVITEPFKVFNFDFSKIPPSEGKSDIFVKAIKSGVAHAIISWWVLELDQEGTEVYTTAPKWVEPHYESWHDHWKPCVWFVPTEGLRIANDESIQFSALHDQISFKYVFDKEKKSVETADLKSWVPLMRPERIGLLGSSKWRSTVLDSMKKIFHQESTYTCLVVDDSLPLTIAAAAMSTSASVFSILSGLQEIDSTCLQNMVNGSYSKPGQLRVIRKRCNELTLDDIDGRKVNVLLGEPYYIAYQDMLPWRNLRFWRERTSLASLLDEKAIIVPYRGILCGMAMTMHDLWKSRQALKFVQGFNHSVVNKVFGACGDLPVPLEGPILPYSLWQCGETQALTEAFHIMSFELSKPIETVRASVKVHISSSGLCHGIVLWIDWVLHPDIEERILTGPKGHQPTYWKQGVKLFRNPVPVEAFQSKDRLCNSNTFDLDAVFDSETGDLQIKVDFLNQVHPTGDTLVS</sequence>
<dbReference type="AlphaFoldDB" id="A0A8T2U6G8"/>
<keyword evidence="3 5" id="KW-0949">S-adenosyl-L-methionine</keyword>
<dbReference type="InterPro" id="IPR055135">
    <property type="entry name" value="PRMT_dom"/>
</dbReference>
<dbReference type="Gene3D" id="3.40.50.150">
    <property type="entry name" value="Vaccinia Virus protein VP39"/>
    <property type="match status" value="2"/>
</dbReference>
<comment type="caution">
    <text evidence="7">The sequence shown here is derived from an EMBL/GenBank/DDBJ whole genome shotgun (WGS) entry which is preliminary data.</text>
</comment>
<dbReference type="OrthoDB" id="412876at2759"/>
<evidence type="ECO:0000313" key="7">
    <source>
        <dbReference type="EMBL" id="KAH7431801.1"/>
    </source>
</evidence>
<evidence type="ECO:0000256" key="2">
    <source>
        <dbReference type="ARBA" id="ARBA00022679"/>
    </source>
</evidence>
<keyword evidence="1 5" id="KW-0489">Methyltransferase</keyword>
<dbReference type="GO" id="GO:0032259">
    <property type="term" value="P:methylation"/>
    <property type="evidence" value="ECO:0007669"/>
    <property type="project" value="UniProtKB-KW"/>
</dbReference>
<feature type="domain" description="Protein arginine N-methyltransferase" evidence="6">
    <location>
        <begin position="232"/>
        <end position="339"/>
    </location>
</feature>
<dbReference type="EMBL" id="CM035413">
    <property type="protein sequence ID" value="KAH7431801.1"/>
    <property type="molecule type" value="Genomic_DNA"/>
</dbReference>
<organism evidence="7 8">
    <name type="scientific">Ceratopteris richardii</name>
    <name type="common">Triangle waterfern</name>
    <dbReference type="NCBI Taxonomy" id="49495"/>
    <lineage>
        <taxon>Eukaryota</taxon>
        <taxon>Viridiplantae</taxon>
        <taxon>Streptophyta</taxon>
        <taxon>Embryophyta</taxon>
        <taxon>Tracheophyta</taxon>
        <taxon>Polypodiopsida</taxon>
        <taxon>Polypodiidae</taxon>
        <taxon>Polypodiales</taxon>
        <taxon>Pteridineae</taxon>
        <taxon>Pteridaceae</taxon>
        <taxon>Parkerioideae</taxon>
        <taxon>Ceratopteris</taxon>
    </lineage>
</organism>
<dbReference type="Gene3D" id="2.70.160.11">
    <property type="entry name" value="Hnrnp arginine n-methyltransferase1"/>
    <property type="match status" value="2"/>
</dbReference>
<evidence type="ECO:0000256" key="5">
    <source>
        <dbReference type="PROSITE-ProRule" id="PRU01015"/>
    </source>
</evidence>
<name>A0A8T2U6G8_CERRI</name>
<dbReference type="Pfam" id="PF22528">
    <property type="entry name" value="PRMT_C"/>
    <property type="match status" value="1"/>
</dbReference>
<keyword evidence="2 5" id="KW-0808">Transferase</keyword>
<keyword evidence="8" id="KW-1185">Reference proteome</keyword>
<dbReference type="FunFam" id="3.40.50.150:FF:000070">
    <property type="entry name" value="Protein arginine N-methyltransferase 7"/>
    <property type="match status" value="1"/>
</dbReference>
<dbReference type="OMA" id="CHHDEYS"/>
<evidence type="ECO:0000313" key="8">
    <source>
        <dbReference type="Proteomes" id="UP000825935"/>
    </source>
</evidence>
<evidence type="ECO:0000256" key="3">
    <source>
        <dbReference type="ARBA" id="ARBA00022691"/>
    </source>
</evidence>
<dbReference type="PROSITE" id="PS51678">
    <property type="entry name" value="SAM_MT_PRMT"/>
    <property type="match status" value="1"/>
</dbReference>
<reference evidence="7" key="1">
    <citation type="submission" date="2021-08" db="EMBL/GenBank/DDBJ databases">
        <title>WGS assembly of Ceratopteris richardii.</title>
        <authorList>
            <person name="Marchant D.B."/>
            <person name="Chen G."/>
            <person name="Jenkins J."/>
            <person name="Shu S."/>
            <person name="Leebens-Mack J."/>
            <person name="Grimwood J."/>
            <person name="Schmutz J."/>
            <person name="Soltis P."/>
            <person name="Soltis D."/>
            <person name="Chen Z.-H."/>
        </authorList>
    </citation>
    <scope>NUCLEOTIDE SEQUENCE</scope>
    <source>
        <strain evidence="7">Whitten #5841</strain>
        <tissue evidence="7">Leaf</tissue>
    </source>
</reference>
<keyword evidence="4" id="KW-0677">Repeat</keyword>
<dbReference type="GO" id="GO:0042054">
    <property type="term" value="F:histone methyltransferase activity"/>
    <property type="evidence" value="ECO:0007669"/>
    <property type="project" value="TreeGrafter"/>
</dbReference>
<dbReference type="PANTHER" id="PTHR11006:SF4">
    <property type="entry name" value="PROTEIN ARGININE N-METHYLTRANSFERASE 7"/>
    <property type="match status" value="1"/>
</dbReference>
<dbReference type="InterPro" id="IPR025799">
    <property type="entry name" value="Arg_MeTrfase"/>
</dbReference>
<dbReference type="PANTHER" id="PTHR11006">
    <property type="entry name" value="PROTEIN ARGININE N-METHYLTRANSFERASE"/>
    <property type="match status" value="1"/>
</dbReference>
<dbReference type="InterPro" id="IPR029063">
    <property type="entry name" value="SAM-dependent_MTases_sf"/>
</dbReference>
<gene>
    <name evidence="7" type="ORF">KP509_08G067000</name>
</gene>
<accession>A0A8T2U6G8</accession>
<evidence type="ECO:0000256" key="1">
    <source>
        <dbReference type="ARBA" id="ARBA00022603"/>
    </source>
</evidence>
<dbReference type="SUPFAM" id="SSF53335">
    <property type="entry name" value="S-adenosyl-L-methionine-dependent methyltransferases"/>
    <property type="match status" value="2"/>
</dbReference>
<dbReference type="GO" id="GO:0016274">
    <property type="term" value="F:protein-arginine N-methyltransferase activity"/>
    <property type="evidence" value="ECO:0007669"/>
    <property type="project" value="InterPro"/>
</dbReference>
<dbReference type="Proteomes" id="UP000825935">
    <property type="component" value="Chromosome 8"/>
</dbReference>
<evidence type="ECO:0000259" key="6">
    <source>
        <dbReference type="Pfam" id="PF22528"/>
    </source>
</evidence>